<proteinExistence type="predicted"/>
<sequence>MMRVRVLPSTPLGLLLAGLFVGLAVGGCGSTSPYTLGPIQTTDPDDRPTDRPEQTRESMYWDRVDMSVFHQLEKPLNLNWTGRTVGRALGLAAPDPADNVNVLDEPPNSSWYKRRHFYDEMSPRELAVGPNERDTTGVAAGPAQTAPWTVTSGKFQGAARGFEIKDARGDRYLIKLDGPKWPELTTSAEVISTKILYGAGYHVPQNTITRFAPDQLRIADDAMVNGTSGRRPMTREDLRALLKPYDRGPDGTIRGLASKYVEGEPLGPIFFRGTRDGDPNDRVRHEQRRELRGLRVLSAWLNDADRRHANTLAVYTDEQYVKHYLLDMGSTLGANASGVHTPIYGQAYLIDQRKITSALFSLGAYRFPWWGYDPTPSYESVGYFRADVFRPGDWVPTYPNPAFEKMTDRDGYWGAKLVMSFTDEDLEAIVATARMSNPDAEAHLIDVLRKRRDKIGRHWFDKVNPLDRFAVTTSIPVAETEGEASTGPARLTFDDLAVEGGLAPATARTYTYRMHLDDTALGNARSTASTHLPLTVDGTPLRRVLDRRGRSAPEARVVRIDLRTRHDGSLSDATRVYLHIPSSESPRVVGLDRE</sequence>
<feature type="region of interest" description="Disordered" evidence="1">
    <location>
        <begin position="33"/>
        <end position="58"/>
    </location>
</feature>
<accession>A0A9X2QN21</accession>
<protein>
    <recommendedName>
        <fullName evidence="4">Lipoprotein</fullName>
    </recommendedName>
</protein>
<evidence type="ECO:0008006" key="4">
    <source>
        <dbReference type="Google" id="ProtNLM"/>
    </source>
</evidence>
<dbReference type="AlphaFoldDB" id="A0A9X2QN21"/>
<gene>
    <name evidence="2" type="ORF">GGP45_000028</name>
</gene>
<feature type="compositionally biased region" description="Basic and acidic residues" evidence="1">
    <location>
        <begin position="44"/>
        <end position="58"/>
    </location>
</feature>
<reference evidence="2" key="1">
    <citation type="submission" date="2022-08" db="EMBL/GenBank/DDBJ databases">
        <title>Genomic Encyclopedia of Type Strains, Phase V (KMG-V): Genome sequencing to study the core and pangenomes of soil and plant-associated prokaryotes.</title>
        <authorList>
            <person name="Whitman W."/>
        </authorList>
    </citation>
    <scope>NUCLEOTIDE SEQUENCE</scope>
    <source>
        <strain evidence="2">SP3026</strain>
    </source>
</reference>
<dbReference type="EMBL" id="JANUBL010000001">
    <property type="protein sequence ID" value="MCS4119710.1"/>
    <property type="molecule type" value="Genomic_DNA"/>
</dbReference>
<dbReference type="RefSeq" id="WP_259039612.1">
    <property type="nucleotide sequence ID" value="NZ_JANTZB010000017.1"/>
</dbReference>
<dbReference type="Proteomes" id="UP001155144">
    <property type="component" value="Unassembled WGS sequence"/>
</dbReference>
<dbReference type="PROSITE" id="PS51257">
    <property type="entry name" value="PROKAR_LIPOPROTEIN"/>
    <property type="match status" value="1"/>
</dbReference>
<organism evidence="2 3">
    <name type="scientific">Salinibacter ruber</name>
    <dbReference type="NCBI Taxonomy" id="146919"/>
    <lineage>
        <taxon>Bacteria</taxon>
        <taxon>Pseudomonadati</taxon>
        <taxon>Rhodothermota</taxon>
        <taxon>Rhodothermia</taxon>
        <taxon>Rhodothermales</taxon>
        <taxon>Salinibacteraceae</taxon>
        <taxon>Salinibacter</taxon>
    </lineage>
</organism>
<evidence type="ECO:0000313" key="2">
    <source>
        <dbReference type="EMBL" id="MCS4119710.1"/>
    </source>
</evidence>
<comment type="caution">
    <text evidence="2">The sequence shown here is derived from an EMBL/GenBank/DDBJ whole genome shotgun (WGS) entry which is preliminary data.</text>
</comment>
<evidence type="ECO:0000256" key="1">
    <source>
        <dbReference type="SAM" id="MobiDB-lite"/>
    </source>
</evidence>
<evidence type="ECO:0000313" key="3">
    <source>
        <dbReference type="Proteomes" id="UP001155144"/>
    </source>
</evidence>
<name>A0A9X2QN21_9BACT</name>